<feature type="compositionally biased region" description="Basic and acidic residues" evidence="1">
    <location>
        <begin position="25"/>
        <end position="39"/>
    </location>
</feature>
<keyword evidence="3" id="KW-1185">Reference proteome</keyword>
<evidence type="ECO:0000313" key="3">
    <source>
        <dbReference type="Proteomes" id="UP000067434"/>
    </source>
</evidence>
<reference evidence="2 3" key="1">
    <citation type="journal article" date="2015" name="Stand. Genomic Sci.">
        <title>Complete genome sequence of and proposal of Thermofilum uzonense sp. nov. a novel hyperthermophilic crenarchaeon and emended description of the genus Thermofilum.</title>
        <authorList>
            <person name="Toshchakov S.V."/>
            <person name="Korzhenkov A.A."/>
            <person name="Samarov N.I."/>
            <person name="Mazunin I.O."/>
            <person name="Mozhey O.I."/>
            <person name="Shmyr I.S."/>
            <person name="Derbikova K.S."/>
            <person name="Taranov E.A."/>
            <person name="Dominova I.N."/>
            <person name="Bonch-Osmolovskaya E.A."/>
            <person name="Patrushev M.V."/>
            <person name="Podosokorskaya O.A."/>
            <person name="Kublanov I.V."/>
        </authorList>
    </citation>
    <scope>NUCLEOTIDE SEQUENCE [LARGE SCALE GENOMIC DNA]</scope>
    <source>
        <strain evidence="2 3">1807-2</strain>
    </source>
</reference>
<dbReference type="Proteomes" id="UP000067434">
    <property type="component" value="Chromosome"/>
</dbReference>
<dbReference type="STRING" id="1550241.MA03_07970"/>
<accession>A0A0F7FIT6</accession>
<protein>
    <submittedName>
        <fullName evidence="2">Uncharacterized protein</fullName>
    </submittedName>
</protein>
<dbReference type="AlphaFoldDB" id="A0A0F7FIT6"/>
<dbReference type="KEGG" id="thf:MA03_07970"/>
<dbReference type="GeneID" id="25402159"/>
<dbReference type="HOGENOM" id="CLU_2103642_0_0_2"/>
<proteinExistence type="predicted"/>
<organism evidence="2 3">
    <name type="scientific">Infirmifilum uzonense</name>
    <dbReference type="NCBI Taxonomy" id="1550241"/>
    <lineage>
        <taxon>Archaea</taxon>
        <taxon>Thermoproteota</taxon>
        <taxon>Thermoprotei</taxon>
        <taxon>Thermofilales</taxon>
        <taxon>Thermofilaceae</taxon>
        <taxon>Infirmifilum</taxon>
    </lineage>
</organism>
<gene>
    <name evidence="2" type="ORF">MA03_07970</name>
</gene>
<dbReference type="RefSeq" id="WP_052884733.1">
    <property type="nucleotide sequence ID" value="NZ_CP009961.1"/>
</dbReference>
<feature type="compositionally biased region" description="Basic and acidic residues" evidence="1">
    <location>
        <begin position="1"/>
        <end position="11"/>
    </location>
</feature>
<dbReference type="EMBL" id="CP009961">
    <property type="protein sequence ID" value="AKG39179.1"/>
    <property type="molecule type" value="Genomic_DNA"/>
</dbReference>
<name>A0A0F7FIT6_9CREN</name>
<sequence>MPSKRKKEEKQPSGVDLTAFLTPGSEEKKTVEGEKREEPGIGALLTEEVEELILERLKPEGGGLTRSQLYEWSKKKGIKPAVFYKALTSLIEKGVVVRKFDPSKEEYVFQLSGSP</sequence>
<evidence type="ECO:0000256" key="1">
    <source>
        <dbReference type="SAM" id="MobiDB-lite"/>
    </source>
</evidence>
<dbReference type="PATRIC" id="fig|1550241.5.peg.1651"/>
<evidence type="ECO:0000313" key="2">
    <source>
        <dbReference type="EMBL" id="AKG39179.1"/>
    </source>
</evidence>
<dbReference type="OrthoDB" id="383867at2157"/>
<feature type="region of interest" description="Disordered" evidence="1">
    <location>
        <begin position="1"/>
        <end position="40"/>
    </location>
</feature>